<dbReference type="InterPro" id="IPR050188">
    <property type="entry name" value="RluA_PseudoU_synthase"/>
</dbReference>
<dbReference type="Pfam" id="PF00849">
    <property type="entry name" value="PseudoU_synth_2"/>
    <property type="match status" value="1"/>
</dbReference>
<comment type="caution">
    <text evidence="5">The sequence shown here is derived from an EMBL/GenBank/DDBJ whole genome shotgun (WGS) entry which is preliminary data.</text>
</comment>
<dbReference type="PROSITE" id="PS01129">
    <property type="entry name" value="PSI_RLU"/>
    <property type="match status" value="1"/>
</dbReference>
<protein>
    <recommendedName>
        <fullName evidence="2">RNA pseudouridylate synthase</fullName>
    </recommendedName>
    <alternativeName>
        <fullName evidence="3">RNA-uridine isomerase</fullName>
    </alternativeName>
</protein>
<feature type="domain" description="Pseudouridine synthase RsuA/RluA-like" evidence="4">
    <location>
        <begin position="104"/>
        <end position="250"/>
    </location>
</feature>
<evidence type="ECO:0000256" key="2">
    <source>
        <dbReference type="ARBA" id="ARBA00031870"/>
    </source>
</evidence>
<sequence length="314" mass="34970">MARGPIPPSPLPPRHGVDAQRFRMPQAGPWASLRDHLVERLTPGLTADDVDRMLTAGEFVDAAGSPVPADAPFVPQAAVWAHRDLPDEVAHPEEPVVLHRDERIVVVDKPHDMASMPRGRHVVQSALARTRVLTGLDRLAPAHRLDRPTAGVLMFTTEQRWRGAYQRVFAEGLATKQYLAVAPVRPGLELPLVRRTHLVKEHGTHQAREVEGVEPNAETLVELLATGPQQLGLYRLTPRTGRTHQLRCQLDGLGVPIADDPLYPEERDVPLDDFTRPLQLLAAVLAFDDPVDGTPRRFVSRRRLTRWTGAWPTF</sequence>
<dbReference type="RefSeq" id="WP_345508580.1">
    <property type="nucleotide sequence ID" value="NZ_BAABIW010000020.1"/>
</dbReference>
<comment type="catalytic activity">
    <reaction evidence="1">
        <text>a uridine in RNA = a pseudouridine in RNA</text>
        <dbReference type="Rhea" id="RHEA:48348"/>
        <dbReference type="Rhea" id="RHEA-COMP:12068"/>
        <dbReference type="Rhea" id="RHEA-COMP:12069"/>
        <dbReference type="ChEBI" id="CHEBI:65314"/>
        <dbReference type="ChEBI" id="CHEBI:65315"/>
    </reaction>
</comment>
<name>A0ABP9JLU4_9MICO</name>
<evidence type="ECO:0000313" key="6">
    <source>
        <dbReference type="Proteomes" id="UP001500427"/>
    </source>
</evidence>
<dbReference type="EMBL" id="BAABIW010000020">
    <property type="protein sequence ID" value="GAA5033139.1"/>
    <property type="molecule type" value="Genomic_DNA"/>
</dbReference>
<evidence type="ECO:0000313" key="5">
    <source>
        <dbReference type="EMBL" id="GAA5033139.1"/>
    </source>
</evidence>
<keyword evidence="6" id="KW-1185">Reference proteome</keyword>
<evidence type="ECO:0000256" key="3">
    <source>
        <dbReference type="ARBA" id="ARBA00033164"/>
    </source>
</evidence>
<dbReference type="SUPFAM" id="SSF55120">
    <property type="entry name" value="Pseudouridine synthase"/>
    <property type="match status" value="1"/>
</dbReference>
<organism evidence="5 6">
    <name type="scientific">Terrabacter aeriphilus</name>
    <dbReference type="NCBI Taxonomy" id="515662"/>
    <lineage>
        <taxon>Bacteria</taxon>
        <taxon>Bacillati</taxon>
        <taxon>Actinomycetota</taxon>
        <taxon>Actinomycetes</taxon>
        <taxon>Micrococcales</taxon>
        <taxon>Intrasporangiaceae</taxon>
        <taxon>Terrabacter</taxon>
    </lineage>
</organism>
<evidence type="ECO:0000259" key="4">
    <source>
        <dbReference type="Pfam" id="PF00849"/>
    </source>
</evidence>
<gene>
    <name evidence="5" type="ORF">GCM10023258_32760</name>
</gene>
<proteinExistence type="predicted"/>
<evidence type="ECO:0000256" key="1">
    <source>
        <dbReference type="ARBA" id="ARBA00000073"/>
    </source>
</evidence>
<dbReference type="PANTHER" id="PTHR21600">
    <property type="entry name" value="MITOCHONDRIAL RNA PSEUDOURIDINE SYNTHASE"/>
    <property type="match status" value="1"/>
</dbReference>
<accession>A0ABP9JLU4</accession>
<dbReference type="Proteomes" id="UP001500427">
    <property type="component" value="Unassembled WGS sequence"/>
</dbReference>
<reference evidence="6" key="1">
    <citation type="journal article" date="2019" name="Int. J. Syst. Evol. Microbiol.">
        <title>The Global Catalogue of Microorganisms (GCM) 10K type strain sequencing project: providing services to taxonomists for standard genome sequencing and annotation.</title>
        <authorList>
            <consortium name="The Broad Institute Genomics Platform"/>
            <consortium name="The Broad Institute Genome Sequencing Center for Infectious Disease"/>
            <person name="Wu L."/>
            <person name="Ma J."/>
        </authorList>
    </citation>
    <scope>NUCLEOTIDE SEQUENCE [LARGE SCALE GENOMIC DNA]</scope>
    <source>
        <strain evidence="6">JCM 17687</strain>
    </source>
</reference>
<dbReference type="Gene3D" id="3.30.2350.10">
    <property type="entry name" value="Pseudouridine synthase"/>
    <property type="match status" value="1"/>
</dbReference>
<dbReference type="InterPro" id="IPR006224">
    <property type="entry name" value="PsdUridine_synth_RluA-like_CS"/>
</dbReference>
<dbReference type="InterPro" id="IPR020103">
    <property type="entry name" value="PsdUridine_synth_cat_dom_sf"/>
</dbReference>
<dbReference type="PANTHER" id="PTHR21600:SF84">
    <property type="entry name" value="PSEUDOURIDINE SYNTHASE RSUA_RLUA-LIKE DOMAIN-CONTAINING PROTEIN"/>
    <property type="match status" value="1"/>
</dbReference>
<dbReference type="InterPro" id="IPR006145">
    <property type="entry name" value="PsdUridine_synth_RsuA/RluA"/>
</dbReference>